<dbReference type="GO" id="GO:0006631">
    <property type="term" value="P:fatty acid metabolic process"/>
    <property type="evidence" value="ECO:0007669"/>
    <property type="project" value="UniProtKB-ARBA"/>
</dbReference>
<organism evidence="6 7">
    <name type="scientific">Mycena pura</name>
    <dbReference type="NCBI Taxonomy" id="153505"/>
    <lineage>
        <taxon>Eukaryota</taxon>
        <taxon>Fungi</taxon>
        <taxon>Dikarya</taxon>
        <taxon>Basidiomycota</taxon>
        <taxon>Agaricomycotina</taxon>
        <taxon>Agaricomycetes</taxon>
        <taxon>Agaricomycetidae</taxon>
        <taxon>Agaricales</taxon>
        <taxon>Marasmiineae</taxon>
        <taxon>Mycenaceae</taxon>
        <taxon>Mycena</taxon>
    </lineage>
</organism>
<keyword evidence="3" id="KW-0223">Dioxygenase</keyword>
<keyword evidence="5" id="KW-0408">Iron</keyword>
<dbReference type="PANTHER" id="PTHR11903:SF37">
    <property type="entry name" value="PSI-PRODUCING OXYGENASE A"/>
    <property type="match status" value="1"/>
</dbReference>
<evidence type="ECO:0000256" key="3">
    <source>
        <dbReference type="ARBA" id="ARBA00022964"/>
    </source>
</evidence>
<reference evidence="6" key="1">
    <citation type="submission" date="2023-03" db="EMBL/GenBank/DDBJ databases">
        <title>Massive genome expansion in bonnet fungi (Mycena s.s.) driven by repeated elements and novel gene families across ecological guilds.</title>
        <authorList>
            <consortium name="Lawrence Berkeley National Laboratory"/>
            <person name="Harder C.B."/>
            <person name="Miyauchi S."/>
            <person name="Viragh M."/>
            <person name="Kuo A."/>
            <person name="Thoen E."/>
            <person name="Andreopoulos B."/>
            <person name="Lu D."/>
            <person name="Skrede I."/>
            <person name="Drula E."/>
            <person name="Henrissat B."/>
            <person name="Morin E."/>
            <person name="Kohler A."/>
            <person name="Barry K."/>
            <person name="LaButti K."/>
            <person name="Morin E."/>
            <person name="Salamov A."/>
            <person name="Lipzen A."/>
            <person name="Mereny Z."/>
            <person name="Hegedus B."/>
            <person name="Baldrian P."/>
            <person name="Stursova M."/>
            <person name="Weitz H."/>
            <person name="Taylor A."/>
            <person name="Grigoriev I.V."/>
            <person name="Nagy L.G."/>
            <person name="Martin F."/>
            <person name="Kauserud H."/>
        </authorList>
    </citation>
    <scope>NUCLEOTIDE SEQUENCE</scope>
    <source>
        <strain evidence="6">9144</strain>
    </source>
</reference>
<dbReference type="InterPro" id="IPR037120">
    <property type="entry name" value="Haem_peroxidase_sf_animal"/>
</dbReference>
<protein>
    <submittedName>
        <fullName evidence="6">Heme peroxidase</fullName>
    </submittedName>
</protein>
<dbReference type="InterPro" id="IPR036396">
    <property type="entry name" value="Cyt_P450_sf"/>
</dbReference>
<dbReference type="InterPro" id="IPR010255">
    <property type="entry name" value="Haem_peroxidase_sf"/>
</dbReference>
<evidence type="ECO:0000256" key="5">
    <source>
        <dbReference type="ARBA" id="ARBA00023004"/>
    </source>
</evidence>
<keyword evidence="6" id="KW-0575">Peroxidase</keyword>
<keyword evidence="2" id="KW-0479">Metal-binding</keyword>
<dbReference type="GO" id="GO:0005506">
    <property type="term" value="F:iron ion binding"/>
    <property type="evidence" value="ECO:0007669"/>
    <property type="project" value="InterPro"/>
</dbReference>
<dbReference type="Proteomes" id="UP001219525">
    <property type="component" value="Unassembled WGS sequence"/>
</dbReference>
<dbReference type="SUPFAM" id="SSF48113">
    <property type="entry name" value="Heme-dependent peroxidases"/>
    <property type="match status" value="1"/>
</dbReference>
<dbReference type="EMBL" id="JARJCW010000114">
    <property type="protein sequence ID" value="KAJ7192923.1"/>
    <property type="molecule type" value="Genomic_DNA"/>
</dbReference>
<dbReference type="GO" id="GO:0004601">
    <property type="term" value="F:peroxidase activity"/>
    <property type="evidence" value="ECO:0007669"/>
    <property type="project" value="UniProtKB-KW"/>
</dbReference>
<dbReference type="GO" id="GO:0020037">
    <property type="term" value="F:heme binding"/>
    <property type="evidence" value="ECO:0007669"/>
    <property type="project" value="InterPro"/>
</dbReference>
<keyword evidence="1" id="KW-0349">Heme</keyword>
<dbReference type="Pfam" id="PF03098">
    <property type="entry name" value="An_peroxidase"/>
    <property type="match status" value="1"/>
</dbReference>
<evidence type="ECO:0000256" key="4">
    <source>
        <dbReference type="ARBA" id="ARBA00023002"/>
    </source>
</evidence>
<evidence type="ECO:0000256" key="2">
    <source>
        <dbReference type="ARBA" id="ARBA00022723"/>
    </source>
</evidence>
<keyword evidence="7" id="KW-1185">Reference proteome</keyword>
<gene>
    <name evidence="6" type="ORF">GGX14DRAFT_546420</name>
</gene>
<sequence>MNLLDLIPYLDKHTRDTPFEFSDVSGYVDALIHHASLDDRKLLAGRFACGTYEILTQACVQLENIVTLMSRLSTHPSVAPFSDTLQDALIDTLYKDLPHPPSTYLSISQNATTETMANPVKYAYRSADGSNYVPLFPGFGKANSPYSRSVSSTNVTLPATLPDAGLVFDMLMRREAFVPHPGGISALFFAFANLVIHTVFHTKRSDPTVNLTSSYLDLSILYGDNQAQQDSVRNKDGRGRLHEDVFADSRLLHMPPSAAALLVLLSRNHNYSAQKILEINEYDTYKIEFKTDAEKLAQDDEIFNRARLVNCGYFMQIILGDYVGAILGLVRDGYAWRLDPLSQSRKSHDLLPRGEGNVVSIEFNLMYRWHATLSEQDTEWTENHFKELFDTEDLSNLTVPDLIQVAVIPDPDPRGWTFDRLQRGPDGHFEDSDLARILQDATSWRAGAFMARGIPEALRLVEVLGIEQARRWGACSMNDFRRFIGLKPFASFEEWNPDKEVQTAAEALYKDIENLELYVGLQAEDAKKPMAGAGLCPGYTMSRAILSDAVCLTRGDRFLTVDFTPLNLTAWGYNDCQLDPKDGSCGGMLTKLLFRTLPAYYPPRSAYAHFPFLEPKFMRDTMHENQPELVNQYNWMRPVIHANVEDVVVIRTASGVRAVLEDQVVFPAAYARRLEEVVGRKCVDRSIVMKMLLPDLYKWTSYFEMETERLIQKRCFNFAGREGKVQSVDIVRDVINMLPVHWICEQLAGLPLMDDVKDERRQYELFSDICRYVFLDTEPWNEWRLRESSVQTFNQFADVVEDHLGSWLLDSERSRRVPFLNKLYAENHAAEDIAIALFTEVVPTAAHWSQALAHIVNFYLDDSRAEERARIVELTALHARGANEQVAALVRTALAIDPPVWGVYRTAQETDRIIDSVKIPVNTTVFASIKEANASAENTNNPIFGTGQLGLLEANFFESTIPRVLGKILALKGLKRAPGRSGKFNRFVETVHGATQQWYLNDRSDVVPWPESLVVEFDV</sequence>
<dbReference type="AlphaFoldDB" id="A0AAD6USY2"/>
<dbReference type="InterPro" id="IPR050783">
    <property type="entry name" value="Oxylipin_biosynth_metab"/>
</dbReference>
<dbReference type="GO" id="GO:0016705">
    <property type="term" value="F:oxidoreductase activity, acting on paired donors, with incorporation or reduction of molecular oxygen"/>
    <property type="evidence" value="ECO:0007669"/>
    <property type="project" value="InterPro"/>
</dbReference>
<keyword evidence="4" id="KW-0560">Oxidoreductase</keyword>
<accession>A0AAD6USY2</accession>
<name>A0AAD6USY2_9AGAR</name>
<dbReference type="InterPro" id="IPR019791">
    <property type="entry name" value="Haem_peroxidase_animal"/>
</dbReference>
<dbReference type="CDD" id="cd09817">
    <property type="entry name" value="linoleate_diol_synthase_like"/>
    <property type="match status" value="1"/>
</dbReference>
<evidence type="ECO:0000313" key="7">
    <source>
        <dbReference type="Proteomes" id="UP001219525"/>
    </source>
</evidence>
<evidence type="ECO:0000313" key="6">
    <source>
        <dbReference type="EMBL" id="KAJ7192923.1"/>
    </source>
</evidence>
<dbReference type="InterPro" id="IPR034812">
    <property type="entry name" value="Ppo-like_N"/>
</dbReference>
<dbReference type="SUPFAM" id="SSF48264">
    <property type="entry name" value="Cytochrome P450"/>
    <property type="match status" value="1"/>
</dbReference>
<evidence type="ECO:0000256" key="1">
    <source>
        <dbReference type="ARBA" id="ARBA00022617"/>
    </source>
</evidence>
<dbReference type="GO" id="GO:0004497">
    <property type="term" value="F:monooxygenase activity"/>
    <property type="evidence" value="ECO:0007669"/>
    <property type="project" value="InterPro"/>
</dbReference>
<dbReference type="Gene3D" id="1.10.640.10">
    <property type="entry name" value="Haem peroxidase domain superfamily, animal type"/>
    <property type="match status" value="1"/>
</dbReference>
<dbReference type="PANTHER" id="PTHR11903">
    <property type="entry name" value="PROSTAGLANDIN G/H SYNTHASE"/>
    <property type="match status" value="1"/>
</dbReference>
<proteinExistence type="predicted"/>
<dbReference type="GO" id="GO:0006979">
    <property type="term" value="P:response to oxidative stress"/>
    <property type="evidence" value="ECO:0007669"/>
    <property type="project" value="InterPro"/>
</dbReference>
<dbReference type="GO" id="GO:0051213">
    <property type="term" value="F:dioxygenase activity"/>
    <property type="evidence" value="ECO:0007669"/>
    <property type="project" value="UniProtKB-KW"/>
</dbReference>
<dbReference type="PROSITE" id="PS50292">
    <property type="entry name" value="PEROXIDASE_3"/>
    <property type="match status" value="1"/>
</dbReference>
<dbReference type="Gene3D" id="1.10.630.10">
    <property type="entry name" value="Cytochrome P450"/>
    <property type="match status" value="1"/>
</dbReference>
<comment type="caution">
    <text evidence="6">The sequence shown here is derived from an EMBL/GenBank/DDBJ whole genome shotgun (WGS) entry which is preliminary data.</text>
</comment>